<name>A0ABR2SM52_9ROSI</name>
<comment type="caution">
    <text evidence="2">The sequence shown here is derived from an EMBL/GenBank/DDBJ whole genome shotgun (WGS) entry which is preliminary data.</text>
</comment>
<keyword evidence="3" id="KW-1185">Reference proteome</keyword>
<evidence type="ECO:0000313" key="2">
    <source>
        <dbReference type="EMBL" id="KAK9026106.1"/>
    </source>
</evidence>
<sequence>MGKEVELDTHEERAGDGGTEGSDTSLDDKRERFGGVIRAVGDLEGGFSFSFSFNPLHSRLSHSHSVKLACEDRWPLTTSIRVGRRRAAAAAA</sequence>
<proteinExistence type="predicted"/>
<organism evidence="2 3">
    <name type="scientific">Hibiscus sabdariffa</name>
    <name type="common">roselle</name>
    <dbReference type="NCBI Taxonomy" id="183260"/>
    <lineage>
        <taxon>Eukaryota</taxon>
        <taxon>Viridiplantae</taxon>
        <taxon>Streptophyta</taxon>
        <taxon>Embryophyta</taxon>
        <taxon>Tracheophyta</taxon>
        <taxon>Spermatophyta</taxon>
        <taxon>Magnoliopsida</taxon>
        <taxon>eudicotyledons</taxon>
        <taxon>Gunneridae</taxon>
        <taxon>Pentapetalae</taxon>
        <taxon>rosids</taxon>
        <taxon>malvids</taxon>
        <taxon>Malvales</taxon>
        <taxon>Malvaceae</taxon>
        <taxon>Malvoideae</taxon>
        <taxon>Hibiscus</taxon>
    </lineage>
</organism>
<protein>
    <submittedName>
        <fullName evidence="2">Uncharacterized protein</fullName>
    </submittedName>
</protein>
<evidence type="ECO:0000256" key="1">
    <source>
        <dbReference type="SAM" id="MobiDB-lite"/>
    </source>
</evidence>
<accession>A0ABR2SM52</accession>
<dbReference type="Proteomes" id="UP001396334">
    <property type="component" value="Unassembled WGS sequence"/>
</dbReference>
<dbReference type="EMBL" id="JBBPBN010000013">
    <property type="protein sequence ID" value="KAK9026106.1"/>
    <property type="molecule type" value="Genomic_DNA"/>
</dbReference>
<gene>
    <name evidence="2" type="ORF">V6N11_038954</name>
</gene>
<reference evidence="2 3" key="1">
    <citation type="journal article" date="2024" name="G3 (Bethesda)">
        <title>Genome assembly of Hibiscus sabdariffa L. provides insights into metabolisms of medicinal natural products.</title>
        <authorList>
            <person name="Kim T."/>
        </authorList>
    </citation>
    <scope>NUCLEOTIDE SEQUENCE [LARGE SCALE GENOMIC DNA]</scope>
    <source>
        <strain evidence="2">TK-2024</strain>
        <tissue evidence="2">Old leaves</tissue>
    </source>
</reference>
<feature type="compositionally biased region" description="Basic and acidic residues" evidence="1">
    <location>
        <begin position="1"/>
        <end position="15"/>
    </location>
</feature>
<feature type="region of interest" description="Disordered" evidence="1">
    <location>
        <begin position="1"/>
        <end position="30"/>
    </location>
</feature>
<evidence type="ECO:0000313" key="3">
    <source>
        <dbReference type="Proteomes" id="UP001396334"/>
    </source>
</evidence>